<dbReference type="Proteomes" id="UP000044806">
    <property type="component" value="Unassembled WGS sequence"/>
</dbReference>
<gene>
    <name evidence="1" type="primary">prpE</name>
    <name evidence="1" type="ORF">ERS013165_00929</name>
</gene>
<dbReference type="AlphaFoldDB" id="A0A655PNQ1"/>
<dbReference type="EMBL" id="CWOW01000003">
    <property type="protein sequence ID" value="CSA16565.1"/>
    <property type="molecule type" value="Genomic_DNA"/>
</dbReference>
<dbReference type="GO" id="GO:0050218">
    <property type="term" value="F:propionate-CoA ligase activity"/>
    <property type="evidence" value="ECO:0007669"/>
    <property type="project" value="TreeGrafter"/>
</dbReference>
<dbReference type="Gene3D" id="3.30.300.30">
    <property type="match status" value="1"/>
</dbReference>
<protein>
    <submittedName>
        <fullName evidence="1">PrpE protein</fullName>
    </submittedName>
</protein>
<name>A0A655PNQ1_VIBCL</name>
<evidence type="ECO:0000313" key="2">
    <source>
        <dbReference type="Proteomes" id="UP000044806"/>
    </source>
</evidence>
<organism evidence="1 2">
    <name type="scientific">Vibrio cholerae</name>
    <dbReference type="NCBI Taxonomy" id="666"/>
    <lineage>
        <taxon>Bacteria</taxon>
        <taxon>Pseudomonadati</taxon>
        <taxon>Pseudomonadota</taxon>
        <taxon>Gammaproteobacteria</taxon>
        <taxon>Vibrionales</taxon>
        <taxon>Vibrionaceae</taxon>
        <taxon>Vibrio</taxon>
    </lineage>
</organism>
<dbReference type="SUPFAM" id="SSF56801">
    <property type="entry name" value="Acetyl-CoA synthetase-like"/>
    <property type="match status" value="1"/>
</dbReference>
<dbReference type="PANTHER" id="PTHR43347">
    <property type="entry name" value="ACYL-COA SYNTHETASE"/>
    <property type="match status" value="1"/>
</dbReference>
<dbReference type="PANTHER" id="PTHR43347:SF3">
    <property type="entry name" value="ACYL-COA SYNTHETASE SHORT-CHAIN FAMILY MEMBER 3, MITOCHONDRIAL"/>
    <property type="match status" value="1"/>
</dbReference>
<sequence>MACFKHAIVVERLPKTRSGKILRRIIRQIADGESYTIPSTIDDPMSLNELENLFQH</sequence>
<evidence type="ECO:0000313" key="1">
    <source>
        <dbReference type="EMBL" id="CSA16565.1"/>
    </source>
</evidence>
<dbReference type="InterPro" id="IPR045851">
    <property type="entry name" value="AMP-bd_C_sf"/>
</dbReference>
<accession>A0A655PNQ1</accession>
<reference evidence="1 2" key="1">
    <citation type="submission" date="2015-07" db="EMBL/GenBank/DDBJ databases">
        <authorList>
            <consortium name="Pathogen Informatics"/>
        </authorList>
    </citation>
    <scope>NUCLEOTIDE SEQUENCE [LARGE SCALE GENOMIC DNA]</scope>
    <source>
        <strain evidence="1 2">A51</strain>
    </source>
</reference>
<proteinExistence type="predicted"/>